<name>A0A8S4P9L0_OWEFU</name>
<comment type="caution">
    <text evidence="3">The sequence shown here is derived from an EMBL/GenBank/DDBJ whole genome shotgun (WGS) entry which is preliminary data.</text>
</comment>
<evidence type="ECO:0000256" key="1">
    <source>
        <dbReference type="ARBA" id="ARBA00022786"/>
    </source>
</evidence>
<keyword evidence="1" id="KW-0833">Ubl conjugation pathway</keyword>
<evidence type="ECO:0000313" key="3">
    <source>
        <dbReference type="EMBL" id="CAH1789709.1"/>
    </source>
</evidence>
<dbReference type="GO" id="GO:0005737">
    <property type="term" value="C:cytoplasm"/>
    <property type="evidence" value="ECO:0007669"/>
    <property type="project" value="TreeGrafter"/>
</dbReference>
<proteinExistence type="predicted"/>
<dbReference type="AlphaFoldDB" id="A0A8S4P9L0"/>
<feature type="non-terminal residue" evidence="3">
    <location>
        <position position="252"/>
    </location>
</feature>
<sequence>CYAVTDASLEKICSRCTKLQDLHLSQCMKITSKGVSHIATSCPNLRTLILNQCQKVKDNCMEDLIKGCPLLEQLSCMSCDLSESGLIHIAKLKHLKILDLSCISKLTRDPVMRIVQHCPLLTDLNISLCSTIDDVFMEHVAKYAKSLNRLIVVSCSITDKGLTALAQHSRTVEHLDVGWCSGISDKGVKYIARESKTLRYLGLMRCDSVQHSSMEQLVIEHPLIHFSTMILDTQRLLSRARREGIQFDDTSS</sequence>
<dbReference type="Proteomes" id="UP000749559">
    <property type="component" value="Unassembled WGS sequence"/>
</dbReference>
<dbReference type="PANTHER" id="PTHR13382:SF72">
    <property type="entry name" value="F-BOX AND LEUCINE-RICH REPEAT PROTEIN 17"/>
    <property type="match status" value="1"/>
</dbReference>
<reference evidence="3" key="1">
    <citation type="submission" date="2022-03" db="EMBL/GenBank/DDBJ databases">
        <authorList>
            <person name="Martin C."/>
        </authorList>
    </citation>
    <scope>NUCLEOTIDE SEQUENCE</scope>
</reference>
<dbReference type="InterPro" id="IPR032675">
    <property type="entry name" value="LRR_dom_sf"/>
</dbReference>
<keyword evidence="4" id="KW-1185">Reference proteome</keyword>
<feature type="domain" description="F-box/LRR-repeat protein 15-like leucin rich repeat" evidence="2">
    <location>
        <begin position="4"/>
        <end position="219"/>
    </location>
</feature>
<dbReference type="InterPro" id="IPR057207">
    <property type="entry name" value="FBXL15_LRR"/>
</dbReference>
<dbReference type="SMART" id="SM00367">
    <property type="entry name" value="LRR_CC"/>
    <property type="match status" value="7"/>
</dbReference>
<evidence type="ECO:0000259" key="2">
    <source>
        <dbReference type="Pfam" id="PF25372"/>
    </source>
</evidence>
<dbReference type="InterPro" id="IPR006553">
    <property type="entry name" value="Leu-rich_rpt_Cys-con_subtyp"/>
</dbReference>
<dbReference type="Pfam" id="PF25372">
    <property type="entry name" value="DUF7885"/>
    <property type="match status" value="1"/>
</dbReference>
<dbReference type="InterPro" id="IPR050648">
    <property type="entry name" value="F-box_LRR-repeat"/>
</dbReference>
<dbReference type="PANTHER" id="PTHR13382">
    <property type="entry name" value="MITOCHONDRIAL ATP SYNTHASE COUPLING FACTOR B"/>
    <property type="match status" value="1"/>
</dbReference>
<dbReference type="SUPFAM" id="SSF52047">
    <property type="entry name" value="RNI-like"/>
    <property type="match status" value="1"/>
</dbReference>
<organism evidence="3 4">
    <name type="scientific">Owenia fusiformis</name>
    <name type="common">Polychaete worm</name>
    <dbReference type="NCBI Taxonomy" id="6347"/>
    <lineage>
        <taxon>Eukaryota</taxon>
        <taxon>Metazoa</taxon>
        <taxon>Spiralia</taxon>
        <taxon>Lophotrochozoa</taxon>
        <taxon>Annelida</taxon>
        <taxon>Polychaeta</taxon>
        <taxon>Sedentaria</taxon>
        <taxon>Canalipalpata</taxon>
        <taxon>Sabellida</taxon>
        <taxon>Oweniida</taxon>
        <taxon>Oweniidae</taxon>
        <taxon>Owenia</taxon>
    </lineage>
</organism>
<dbReference type="OrthoDB" id="550575at2759"/>
<gene>
    <name evidence="3" type="ORF">OFUS_LOCUS15020</name>
</gene>
<protein>
    <recommendedName>
        <fullName evidence="2">F-box/LRR-repeat protein 15-like leucin rich repeat domain-containing protein</fullName>
    </recommendedName>
</protein>
<dbReference type="Gene3D" id="3.80.10.10">
    <property type="entry name" value="Ribonuclease Inhibitor"/>
    <property type="match status" value="1"/>
</dbReference>
<evidence type="ECO:0000313" key="4">
    <source>
        <dbReference type="Proteomes" id="UP000749559"/>
    </source>
</evidence>
<dbReference type="EMBL" id="CAIIXF020000007">
    <property type="protein sequence ID" value="CAH1789709.1"/>
    <property type="molecule type" value="Genomic_DNA"/>
</dbReference>
<accession>A0A8S4P9L0</accession>